<evidence type="ECO:0000313" key="3">
    <source>
        <dbReference type="EMBL" id="CAL4762963.1"/>
    </source>
</evidence>
<accession>A0A9P1FGZ3</accession>
<keyword evidence="1" id="KW-1133">Transmembrane helix</keyword>
<sequence length="71" mass="7425">MYARESPGDVVGGSFALAIATGAAPVAPFGAAWRSSAKNRLDGSVWLPDAPQPWSLENPLRTCVGLDPNML</sequence>
<dbReference type="EMBL" id="CAMXCT030000216">
    <property type="protein sequence ID" value="CAL4762963.1"/>
    <property type="molecule type" value="Genomic_DNA"/>
</dbReference>
<protein>
    <submittedName>
        <fullName evidence="2">Uncharacterized protein</fullName>
    </submittedName>
</protein>
<reference evidence="2" key="1">
    <citation type="submission" date="2022-10" db="EMBL/GenBank/DDBJ databases">
        <authorList>
            <person name="Chen Y."/>
            <person name="Dougan E. K."/>
            <person name="Chan C."/>
            <person name="Rhodes N."/>
            <person name="Thang M."/>
        </authorList>
    </citation>
    <scope>NUCLEOTIDE SEQUENCE</scope>
</reference>
<evidence type="ECO:0000313" key="2">
    <source>
        <dbReference type="EMBL" id="CAI3975651.1"/>
    </source>
</evidence>
<reference evidence="3 4" key="2">
    <citation type="submission" date="2024-05" db="EMBL/GenBank/DDBJ databases">
        <authorList>
            <person name="Chen Y."/>
            <person name="Shah S."/>
            <person name="Dougan E. K."/>
            <person name="Thang M."/>
            <person name="Chan C."/>
        </authorList>
    </citation>
    <scope>NUCLEOTIDE SEQUENCE [LARGE SCALE GENOMIC DNA]</scope>
</reference>
<organism evidence="2">
    <name type="scientific">Cladocopium goreaui</name>
    <dbReference type="NCBI Taxonomy" id="2562237"/>
    <lineage>
        <taxon>Eukaryota</taxon>
        <taxon>Sar</taxon>
        <taxon>Alveolata</taxon>
        <taxon>Dinophyceae</taxon>
        <taxon>Suessiales</taxon>
        <taxon>Symbiodiniaceae</taxon>
        <taxon>Cladocopium</taxon>
    </lineage>
</organism>
<comment type="caution">
    <text evidence="2">The sequence shown here is derived from an EMBL/GenBank/DDBJ whole genome shotgun (WGS) entry which is preliminary data.</text>
</comment>
<evidence type="ECO:0000256" key="1">
    <source>
        <dbReference type="SAM" id="Phobius"/>
    </source>
</evidence>
<dbReference type="EMBL" id="CAMXCT020000216">
    <property type="protein sequence ID" value="CAL1129026.1"/>
    <property type="molecule type" value="Genomic_DNA"/>
</dbReference>
<keyword evidence="4" id="KW-1185">Reference proteome</keyword>
<proteinExistence type="predicted"/>
<keyword evidence="1" id="KW-0472">Membrane</keyword>
<evidence type="ECO:0000313" key="4">
    <source>
        <dbReference type="Proteomes" id="UP001152797"/>
    </source>
</evidence>
<name>A0A9P1FGZ3_9DINO</name>
<dbReference type="AlphaFoldDB" id="A0A9P1FGZ3"/>
<gene>
    <name evidence="2" type="ORF">C1SCF055_LOCUS3947</name>
</gene>
<dbReference type="EMBL" id="CAMXCT010000216">
    <property type="protein sequence ID" value="CAI3975651.1"/>
    <property type="molecule type" value="Genomic_DNA"/>
</dbReference>
<feature type="transmembrane region" description="Helical" evidence="1">
    <location>
        <begin position="12"/>
        <end position="33"/>
    </location>
</feature>
<dbReference type="Proteomes" id="UP001152797">
    <property type="component" value="Unassembled WGS sequence"/>
</dbReference>
<keyword evidence="1" id="KW-0812">Transmembrane</keyword>